<gene>
    <name evidence="1" type="ORF">MX635_11765</name>
</gene>
<dbReference type="Proteomes" id="UP001249945">
    <property type="component" value="Unassembled WGS sequence"/>
</dbReference>
<name>A0AAW8RFW6_CARDV</name>
<protein>
    <recommendedName>
        <fullName evidence="3">TFIIB-type zinc ribbon-containing protein</fullName>
    </recommendedName>
</protein>
<dbReference type="EMBL" id="JALRMR010000016">
    <property type="protein sequence ID" value="MDT1975073.1"/>
    <property type="molecule type" value="Genomic_DNA"/>
</dbReference>
<organism evidence="1 2">
    <name type="scientific">Carnobacterium divergens</name>
    <name type="common">Lactobacillus divergens</name>
    <dbReference type="NCBI Taxonomy" id="2748"/>
    <lineage>
        <taxon>Bacteria</taxon>
        <taxon>Bacillati</taxon>
        <taxon>Bacillota</taxon>
        <taxon>Bacilli</taxon>
        <taxon>Lactobacillales</taxon>
        <taxon>Carnobacteriaceae</taxon>
        <taxon>Carnobacterium</taxon>
    </lineage>
</organism>
<evidence type="ECO:0000313" key="1">
    <source>
        <dbReference type="EMBL" id="MDT1975073.1"/>
    </source>
</evidence>
<comment type="caution">
    <text evidence="1">The sequence shown here is derived from an EMBL/GenBank/DDBJ whole genome shotgun (WGS) entry which is preliminary data.</text>
</comment>
<dbReference type="AlphaFoldDB" id="A0AAW8RFW6"/>
<dbReference type="PANTHER" id="PTHR37826:SF3">
    <property type="entry name" value="J DOMAIN-CONTAINING PROTEIN"/>
    <property type="match status" value="1"/>
</dbReference>
<accession>A0AAW8RFW6</accession>
<dbReference type="PANTHER" id="PTHR37826">
    <property type="entry name" value="FLOTILLIN BAND_7_5 DOMAIN PROTEIN"/>
    <property type="match status" value="1"/>
</dbReference>
<sequence length="358" mass="40627">MFTINEEELSEKKAQHVKCSQCDGAVEFDPAKNKMVCLYCGSEYDVVSNNAPITTTKLADELVGKKEVVKGLSTMIHCNDCGAEILTDATQVINVCTFCNSRLIVENKEYEMIPPDALIPFKVSKTEVEANFKQWIKKKRFAPNKLRSAKQASQIQGVYLPYWAFDTKVDVEYHGMRGDYYNTKETYWQNGTTKQRDKRKVRWKKARGNLTKEFKNILIPASGKEGSNFIKKLEPFQFKELVPYQNDYLAGLSAERYQIDLSDSWKAAQGKVIPAIKASIETDIGGDTTKEIEYQTSYTHPQFKHLLLPIWINSYSYKGKTYHYFVNGQSGKVVGAAPKSPLKITLLAIAILILIILI</sequence>
<dbReference type="RefSeq" id="WP_311780847.1">
    <property type="nucleotide sequence ID" value="NZ_JALRMR010000016.1"/>
</dbReference>
<reference evidence="1" key="1">
    <citation type="submission" date="2022-04" db="EMBL/GenBank/DDBJ databases">
        <title>Draft genome sequences of lactic acid bacteria (LAB) strains involved in meat spoilage.</title>
        <authorList>
            <person name="Palevich N."/>
        </authorList>
    </citation>
    <scope>NUCLEOTIDE SEQUENCE</scope>
    <source>
        <strain evidence="1">9-14</strain>
    </source>
</reference>
<evidence type="ECO:0000313" key="2">
    <source>
        <dbReference type="Proteomes" id="UP001249945"/>
    </source>
</evidence>
<proteinExistence type="predicted"/>
<evidence type="ECO:0008006" key="3">
    <source>
        <dbReference type="Google" id="ProtNLM"/>
    </source>
</evidence>